<comment type="caution">
    <text evidence="1">The sequence shown here is derived from an EMBL/GenBank/DDBJ whole genome shotgun (WGS) entry which is preliminary data.</text>
</comment>
<dbReference type="EMBL" id="JACMYG010000001">
    <property type="protein sequence ID" value="MBC2688291.1"/>
    <property type="molecule type" value="Genomic_DNA"/>
</dbReference>
<sequence>MIDTTEQAAVVGGSLVAFAGDLPQSHREDIYLSTLYAQQATRAAVADGLVGDWFEYYRNTLKFIGWDVPPPAGLPATSTDTMGRQVIQQISRRLGESFSIPISLAMAALERNQAALDLFESSSLTQEVGVFQAIPCVANGPNKVELGLYHREFRLFRGAPRFLFAPEQVQESREQMTLLTFNTLYYAQFREKVKKAVLAQSLRAIRGLQI</sequence>
<organism evidence="1 2">
    <name type="scientific">Pseudomonas kielensis</name>
    <dbReference type="NCBI Taxonomy" id="2762577"/>
    <lineage>
        <taxon>Bacteria</taxon>
        <taxon>Pseudomonadati</taxon>
        <taxon>Pseudomonadota</taxon>
        <taxon>Gammaproteobacteria</taxon>
        <taxon>Pseudomonadales</taxon>
        <taxon>Pseudomonadaceae</taxon>
        <taxon>Pseudomonas</taxon>
    </lineage>
</organism>
<gene>
    <name evidence="1" type="ORF">H7995_00600</name>
</gene>
<dbReference type="Proteomes" id="UP000526003">
    <property type="component" value="Unassembled WGS sequence"/>
</dbReference>
<protein>
    <submittedName>
        <fullName evidence="1">Uncharacterized protein</fullName>
    </submittedName>
</protein>
<evidence type="ECO:0000313" key="1">
    <source>
        <dbReference type="EMBL" id="MBC2688291.1"/>
    </source>
</evidence>
<accession>A0A7X1G9E0</accession>
<name>A0A7X1G9E0_9PSED</name>
<reference evidence="1 2" key="1">
    <citation type="submission" date="2020-08" db="EMBL/GenBank/DDBJ databases">
        <title>Pseudomonas sp. nov.</title>
        <authorList>
            <person name="Gieschler S."/>
            <person name="Fiedler G."/>
            <person name="Brinks E."/>
            <person name="Boehnlein C."/>
            <person name="Franz C.M.A.P."/>
            <person name="Kabisch J."/>
        </authorList>
    </citation>
    <scope>NUCLEOTIDE SEQUENCE [LARGE SCALE GENOMIC DNA]</scope>
    <source>
        <strain evidence="1 2">MBT-1</strain>
    </source>
</reference>
<keyword evidence="2" id="KW-1185">Reference proteome</keyword>
<dbReference type="AlphaFoldDB" id="A0A7X1G9E0"/>
<proteinExistence type="predicted"/>
<dbReference type="RefSeq" id="WP_182343316.1">
    <property type="nucleotide sequence ID" value="NZ_CP090311.1"/>
</dbReference>
<evidence type="ECO:0000313" key="2">
    <source>
        <dbReference type="Proteomes" id="UP000526003"/>
    </source>
</evidence>